<proteinExistence type="inferred from homology"/>
<sequence>MQMLCTKTFSLSRFQETCLRVLSFCNSNSLKEGICIHSPIIKLGLQHDLYLTNNLLSLYAKTFGVHRARHLFDEMPNRDVVSWTTILSSHTKTKHHSDALQLFDMMIGSGEYPNEFTLSSALRSCFALGEFERGMQIHCSAVKLGLEMNRFVGTSLVEFYTKCGCCSVEAWKLLSLVKDGGDVVSWTTMLSSLVENGKWGEAFEIYVKMIESGVYPNEFTFVKLLGAVSSFLGLSYGKLLHAHLIMFGAELNLVLKTAVVDMYSKCRRMVDAIKVSNLTPEYDVYLWTTLISGFTQNLQVREAISVFRDMELSGLLPNNFTYSSLLNASSSILSLDLGEQFHSRVIIVGLEDDLYIGNALVDMYMKCSHITTNAVKVFREITSPNVMCWTSLIAGFAEKRLEDSFQLFAEMQAAGVRPNSFTMSAILGACSKTRSLVPTMMLHGHIIKTKVDIDIAVANALVDTYAGVGMIDEAWSVIGTMNLRDSITYTCLAARLNQKGHHGMALKVLIHMCNDGIKMDEFSLASFLSAAAGLGTMETGKQLHCYSVKSGFQRCHSVSNSLVHLYSKCGSIHDANRAFKDISEPDAFSWNGLISGFSWNGLISHALSTFDDMRLAGVKPDSITLLSLISACSHGGLLELGLEYFHSMQKEYHITPKLDHYMCLVDLLGRGGRLEEAMGVIEKMSFKPDSLICKTLLNACNLHGNVALGEDMARRCLELDPSDPAIYLLLANLYDNAGLSDFGEKTRRLMRERGLRRSPGQCWMEIRSRVHHFSAGEKINEDEITEKLEFLITEFRNRRYQYQENEDKFYHPEQLAVAFGVLNAPSTSPIRIYKNSLICSHCHTFIMLSTQVIGREIIMRDRKRFHFFKDGQCSCRDIFCIALVKTDTMSLEQDNQTVDLEASKPISLVHGG</sequence>
<dbReference type="eggNOG" id="KOG4197">
    <property type="taxonomic scope" value="Eukaryota"/>
</dbReference>
<dbReference type="InterPro" id="IPR002885">
    <property type="entry name" value="PPR_rpt"/>
</dbReference>
<feature type="repeat" description="PPR" evidence="3">
    <location>
        <begin position="283"/>
        <end position="317"/>
    </location>
</feature>
<dbReference type="PANTHER" id="PTHR47926">
    <property type="entry name" value="PENTATRICOPEPTIDE REPEAT-CONTAINING PROTEIN"/>
    <property type="match status" value="1"/>
</dbReference>
<dbReference type="GO" id="GO:0008270">
    <property type="term" value="F:zinc ion binding"/>
    <property type="evidence" value="ECO:0007669"/>
    <property type="project" value="InterPro"/>
</dbReference>
<dbReference type="NCBIfam" id="TIGR00756">
    <property type="entry name" value="PPR"/>
    <property type="match status" value="4"/>
</dbReference>
<reference evidence="5 7" key="2">
    <citation type="journal article" date="2014" name="BMC Genomics">
        <title>An improved genome release (version Mt4.0) for the model legume Medicago truncatula.</title>
        <authorList>
            <person name="Tang H."/>
            <person name="Krishnakumar V."/>
            <person name="Bidwell S."/>
            <person name="Rosen B."/>
            <person name="Chan A."/>
            <person name="Zhou S."/>
            <person name="Gentzbittel L."/>
            <person name="Childs K.L."/>
            <person name="Yandell M."/>
            <person name="Gundlach H."/>
            <person name="Mayer K.F."/>
            <person name="Schwartz D.C."/>
            <person name="Town C.D."/>
        </authorList>
    </citation>
    <scope>GENOME REANNOTATION</scope>
    <source>
        <strain evidence="6 7">cv. Jemalong A17</strain>
    </source>
</reference>
<feature type="repeat" description="PPR" evidence="3">
    <location>
        <begin position="79"/>
        <end position="113"/>
    </location>
</feature>
<gene>
    <name evidence="5" type="ordered locus">MTR_1g099590</name>
</gene>
<keyword evidence="7" id="KW-1185">Reference proteome</keyword>
<evidence type="ECO:0000256" key="3">
    <source>
        <dbReference type="PROSITE-ProRule" id="PRU00708"/>
    </source>
</evidence>
<dbReference type="Pfam" id="PF20431">
    <property type="entry name" value="E_motif"/>
    <property type="match status" value="1"/>
</dbReference>
<dbReference type="Pfam" id="PF13041">
    <property type="entry name" value="PPR_2"/>
    <property type="match status" value="5"/>
</dbReference>
<feature type="repeat" description="PPR" evidence="3">
    <location>
        <begin position="182"/>
        <end position="216"/>
    </location>
</feature>
<evidence type="ECO:0000313" key="5">
    <source>
        <dbReference type="EMBL" id="AES62433.1"/>
    </source>
</evidence>
<dbReference type="EMBL" id="CM001217">
    <property type="protein sequence ID" value="AES62433.1"/>
    <property type="molecule type" value="Genomic_DNA"/>
</dbReference>
<dbReference type="GO" id="GO:0005739">
    <property type="term" value="C:mitochondrion"/>
    <property type="evidence" value="ECO:0000318"/>
    <property type="project" value="GO_Central"/>
</dbReference>
<dbReference type="FunFam" id="1.25.40.10:FF:000381">
    <property type="entry name" value="Pentatricopeptide repeat-containing protein"/>
    <property type="match status" value="1"/>
</dbReference>
<dbReference type="PaxDb" id="3880-AES62433"/>
<dbReference type="InterPro" id="IPR011990">
    <property type="entry name" value="TPR-like_helical_dom_sf"/>
</dbReference>
<dbReference type="STRING" id="3880.G7IDY0"/>
<dbReference type="EnsemblPlants" id="AES62433">
    <property type="protein sequence ID" value="AES62433"/>
    <property type="gene ID" value="MTR_1g099590"/>
</dbReference>
<dbReference type="Gene3D" id="1.25.40.10">
    <property type="entry name" value="Tetratricopeptide repeat domain"/>
    <property type="match status" value="6"/>
</dbReference>
<evidence type="ECO:0000256" key="1">
    <source>
        <dbReference type="ARBA" id="ARBA00006643"/>
    </source>
</evidence>
<dbReference type="HOGENOM" id="CLU_002706_15_6_1"/>
<name>G7IDY0_MEDTR</name>
<dbReference type="OMA" id="RMFHEDV"/>
<feature type="repeat" description="PPR" evidence="3">
    <location>
        <begin position="385"/>
        <end position="418"/>
    </location>
</feature>
<dbReference type="AlphaFoldDB" id="G7IDY0"/>
<protein>
    <submittedName>
        <fullName evidence="5">Pentatricopeptide (PPR) repeat protein</fullName>
    </submittedName>
</protein>
<dbReference type="GO" id="GO:0009451">
    <property type="term" value="P:RNA modification"/>
    <property type="evidence" value="ECO:0000318"/>
    <property type="project" value="GO_Central"/>
</dbReference>
<dbReference type="InterPro" id="IPR032867">
    <property type="entry name" value="DYW_dom"/>
</dbReference>
<feature type="domain" description="DYW" evidence="4">
    <location>
        <begin position="808"/>
        <end position="878"/>
    </location>
</feature>
<dbReference type="PANTHER" id="PTHR47926:SF471">
    <property type="entry name" value="DYW DOMAIN-CONTAINING PROTEIN"/>
    <property type="match status" value="1"/>
</dbReference>
<comment type="similarity">
    <text evidence="1">Belongs to the PPR family. PCMP-H subfamily.</text>
</comment>
<dbReference type="InterPro" id="IPR046848">
    <property type="entry name" value="E_motif"/>
</dbReference>
<evidence type="ECO:0000313" key="6">
    <source>
        <dbReference type="EnsemblPlants" id="AES62433"/>
    </source>
</evidence>
<evidence type="ECO:0000259" key="4">
    <source>
        <dbReference type="Pfam" id="PF14432"/>
    </source>
</evidence>
<dbReference type="FunFam" id="1.25.40.10:FF:000344">
    <property type="entry name" value="Pentatricopeptide repeat-containing protein"/>
    <property type="match status" value="1"/>
</dbReference>
<keyword evidence="2" id="KW-0677">Repeat</keyword>
<accession>G7IDY0</accession>
<dbReference type="InterPro" id="IPR046960">
    <property type="entry name" value="PPR_At4g14850-like_plant"/>
</dbReference>
<dbReference type="Pfam" id="PF14432">
    <property type="entry name" value="DYW_deaminase"/>
    <property type="match status" value="1"/>
</dbReference>
<evidence type="ECO:0000256" key="2">
    <source>
        <dbReference type="ARBA" id="ARBA00022737"/>
    </source>
</evidence>
<dbReference type="Pfam" id="PF01535">
    <property type="entry name" value="PPR"/>
    <property type="match status" value="1"/>
</dbReference>
<organism evidence="5 7">
    <name type="scientific">Medicago truncatula</name>
    <name type="common">Barrel medic</name>
    <name type="synonym">Medicago tribuloides</name>
    <dbReference type="NCBI Taxonomy" id="3880"/>
    <lineage>
        <taxon>Eukaryota</taxon>
        <taxon>Viridiplantae</taxon>
        <taxon>Streptophyta</taxon>
        <taxon>Embryophyta</taxon>
        <taxon>Tracheophyta</taxon>
        <taxon>Spermatophyta</taxon>
        <taxon>Magnoliopsida</taxon>
        <taxon>eudicotyledons</taxon>
        <taxon>Gunneridae</taxon>
        <taxon>Pentapetalae</taxon>
        <taxon>rosids</taxon>
        <taxon>fabids</taxon>
        <taxon>Fabales</taxon>
        <taxon>Fabaceae</taxon>
        <taxon>Papilionoideae</taxon>
        <taxon>50 kb inversion clade</taxon>
        <taxon>NPAAA clade</taxon>
        <taxon>Hologalegina</taxon>
        <taxon>IRL clade</taxon>
        <taxon>Trifolieae</taxon>
        <taxon>Medicago</taxon>
    </lineage>
</organism>
<dbReference type="FunFam" id="1.25.40.10:FF:001093">
    <property type="entry name" value="Pentatricopeptide repeat-containing protein At2g34400"/>
    <property type="match status" value="1"/>
</dbReference>
<evidence type="ECO:0000313" key="7">
    <source>
        <dbReference type="Proteomes" id="UP000002051"/>
    </source>
</evidence>
<dbReference type="PROSITE" id="PS51375">
    <property type="entry name" value="PPR"/>
    <property type="match status" value="5"/>
</dbReference>
<dbReference type="GO" id="GO:0003723">
    <property type="term" value="F:RNA binding"/>
    <property type="evidence" value="ECO:0000318"/>
    <property type="project" value="GO_Central"/>
</dbReference>
<reference evidence="5 7" key="1">
    <citation type="journal article" date="2011" name="Nature">
        <title>The Medicago genome provides insight into the evolution of rhizobial symbioses.</title>
        <authorList>
            <person name="Young N.D."/>
            <person name="Debelle F."/>
            <person name="Oldroyd G.E."/>
            <person name="Geurts R."/>
            <person name="Cannon S.B."/>
            <person name="Udvardi M.K."/>
            <person name="Benedito V.A."/>
            <person name="Mayer K.F."/>
            <person name="Gouzy J."/>
            <person name="Schoof H."/>
            <person name="Van de Peer Y."/>
            <person name="Proost S."/>
            <person name="Cook D.R."/>
            <person name="Meyers B.C."/>
            <person name="Spannagl M."/>
            <person name="Cheung F."/>
            <person name="De Mita S."/>
            <person name="Krishnakumar V."/>
            <person name="Gundlach H."/>
            <person name="Zhou S."/>
            <person name="Mudge J."/>
            <person name="Bharti A.K."/>
            <person name="Murray J.D."/>
            <person name="Naoumkina M.A."/>
            <person name="Rosen B."/>
            <person name="Silverstein K.A."/>
            <person name="Tang H."/>
            <person name="Rombauts S."/>
            <person name="Zhao P.X."/>
            <person name="Zhou P."/>
            <person name="Barbe V."/>
            <person name="Bardou P."/>
            <person name="Bechner M."/>
            <person name="Bellec A."/>
            <person name="Berger A."/>
            <person name="Berges H."/>
            <person name="Bidwell S."/>
            <person name="Bisseling T."/>
            <person name="Choisne N."/>
            <person name="Couloux A."/>
            <person name="Denny R."/>
            <person name="Deshpande S."/>
            <person name="Dai X."/>
            <person name="Doyle J.J."/>
            <person name="Dudez A.M."/>
            <person name="Farmer A.D."/>
            <person name="Fouteau S."/>
            <person name="Franken C."/>
            <person name="Gibelin C."/>
            <person name="Gish J."/>
            <person name="Goldstein S."/>
            <person name="Gonzalez A.J."/>
            <person name="Green P.J."/>
            <person name="Hallab A."/>
            <person name="Hartog M."/>
            <person name="Hua A."/>
            <person name="Humphray S.J."/>
            <person name="Jeong D.H."/>
            <person name="Jing Y."/>
            <person name="Jocker A."/>
            <person name="Kenton S.M."/>
            <person name="Kim D.J."/>
            <person name="Klee K."/>
            <person name="Lai H."/>
            <person name="Lang C."/>
            <person name="Lin S."/>
            <person name="Macmil S.L."/>
            <person name="Magdelenat G."/>
            <person name="Matthews L."/>
            <person name="McCorrison J."/>
            <person name="Monaghan E.L."/>
            <person name="Mun J.H."/>
            <person name="Najar F.Z."/>
            <person name="Nicholson C."/>
            <person name="Noirot C."/>
            <person name="O'Bleness M."/>
            <person name="Paule C.R."/>
            <person name="Poulain J."/>
            <person name="Prion F."/>
            <person name="Qin B."/>
            <person name="Qu C."/>
            <person name="Retzel E.F."/>
            <person name="Riddle C."/>
            <person name="Sallet E."/>
            <person name="Samain S."/>
            <person name="Samson N."/>
            <person name="Sanders I."/>
            <person name="Saurat O."/>
            <person name="Scarpelli C."/>
            <person name="Schiex T."/>
            <person name="Segurens B."/>
            <person name="Severin A.J."/>
            <person name="Sherrier D.J."/>
            <person name="Shi R."/>
            <person name="Sims S."/>
            <person name="Singer S.R."/>
            <person name="Sinharoy S."/>
            <person name="Sterck L."/>
            <person name="Viollet A."/>
            <person name="Wang B.B."/>
            <person name="Wang K."/>
            <person name="Wang M."/>
            <person name="Wang X."/>
            <person name="Warfsmann J."/>
            <person name="Weissenbach J."/>
            <person name="White D.D."/>
            <person name="White J.D."/>
            <person name="Wiley G.B."/>
            <person name="Wincker P."/>
            <person name="Xing Y."/>
            <person name="Yang L."/>
            <person name="Yao Z."/>
            <person name="Ying F."/>
            <person name="Zhai J."/>
            <person name="Zhou L."/>
            <person name="Zuber A."/>
            <person name="Denarie J."/>
            <person name="Dixon R.A."/>
            <person name="May G.D."/>
            <person name="Schwartz D.C."/>
            <person name="Rogers J."/>
            <person name="Quetier F."/>
            <person name="Town C.D."/>
            <person name="Roe B.A."/>
        </authorList>
    </citation>
    <scope>NUCLEOTIDE SEQUENCE [LARGE SCALE GENOMIC DNA]</scope>
    <source>
        <strain evidence="5">A17</strain>
        <strain evidence="6 7">cv. Jemalong A17</strain>
    </source>
</reference>
<dbReference type="FunFam" id="1.25.40.10:FF:001224">
    <property type="entry name" value="Pentatricopeptide repeat-containing protein chloroplastic"/>
    <property type="match status" value="1"/>
</dbReference>
<feature type="repeat" description="PPR" evidence="3">
    <location>
        <begin position="586"/>
        <end position="620"/>
    </location>
</feature>
<dbReference type="Proteomes" id="UP000002051">
    <property type="component" value="Unassembled WGS sequence"/>
</dbReference>
<reference evidence="6" key="3">
    <citation type="submission" date="2015-04" db="UniProtKB">
        <authorList>
            <consortium name="EnsemblPlants"/>
        </authorList>
    </citation>
    <scope>IDENTIFICATION</scope>
    <source>
        <strain evidence="6">cv. Jemalong A17</strain>
    </source>
</reference>